<organism evidence="2 3">
    <name type="scientific">Anopheles christyi</name>
    <dbReference type="NCBI Taxonomy" id="43041"/>
    <lineage>
        <taxon>Eukaryota</taxon>
        <taxon>Metazoa</taxon>
        <taxon>Ecdysozoa</taxon>
        <taxon>Arthropoda</taxon>
        <taxon>Hexapoda</taxon>
        <taxon>Insecta</taxon>
        <taxon>Pterygota</taxon>
        <taxon>Neoptera</taxon>
        <taxon>Endopterygota</taxon>
        <taxon>Diptera</taxon>
        <taxon>Nematocera</taxon>
        <taxon>Culicoidea</taxon>
        <taxon>Culicidae</taxon>
        <taxon>Anophelinae</taxon>
        <taxon>Anopheles</taxon>
    </lineage>
</organism>
<evidence type="ECO:0000313" key="3">
    <source>
        <dbReference type="Proteomes" id="UP000075881"/>
    </source>
</evidence>
<dbReference type="Proteomes" id="UP000075881">
    <property type="component" value="Unassembled WGS sequence"/>
</dbReference>
<reference evidence="3" key="1">
    <citation type="submission" date="2013-03" db="EMBL/GenBank/DDBJ databases">
        <title>The Genome Sequence of Anopheles christyi ACHKN1017.</title>
        <authorList>
            <consortium name="The Broad Institute Genomics Platform"/>
            <person name="Neafsey D.E."/>
            <person name="Besansky N."/>
            <person name="Walker B."/>
            <person name="Young S.K."/>
            <person name="Zeng Q."/>
            <person name="Gargeya S."/>
            <person name="Fitzgerald M."/>
            <person name="Haas B."/>
            <person name="Abouelleil A."/>
            <person name="Allen A.W."/>
            <person name="Alvarado L."/>
            <person name="Arachchi H.M."/>
            <person name="Berlin A.M."/>
            <person name="Chapman S.B."/>
            <person name="Gainer-Dewar J."/>
            <person name="Goldberg J."/>
            <person name="Griggs A."/>
            <person name="Gujja S."/>
            <person name="Hansen M."/>
            <person name="Howarth C."/>
            <person name="Imamovic A."/>
            <person name="Ireland A."/>
            <person name="Larimer J."/>
            <person name="McCowan C."/>
            <person name="Murphy C."/>
            <person name="Pearson M."/>
            <person name="Poon T.W."/>
            <person name="Priest M."/>
            <person name="Roberts A."/>
            <person name="Saif S."/>
            <person name="Shea T."/>
            <person name="Sisk P."/>
            <person name="Sykes S."/>
            <person name="Wortman J."/>
            <person name="Nusbaum C."/>
            <person name="Birren B."/>
        </authorList>
    </citation>
    <scope>NUCLEOTIDE SEQUENCE [LARGE SCALE GENOMIC DNA]</scope>
    <source>
        <strain evidence="3">ACHKN1017</strain>
    </source>
</reference>
<proteinExistence type="predicted"/>
<reference evidence="2" key="2">
    <citation type="submission" date="2020-05" db="UniProtKB">
        <authorList>
            <consortium name="EnsemblMetazoa"/>
        </authorList>
    </citation>
    <scope>IDENTIFICATION</scope>
    <source>
        <strain evidence="2">ACHKN1017</strain>
    </source>
</reference>
<accession>A0A182KHZ8</accession>
<dbReference type="EnsemblMetazoa" id="ACHR014102-RA">
    <property type="protein sequence ID" value="ACHR014102-PA"/>
    <property type="gene ID" value="ACHR014102"/>
</dbReference>
<feature type="region of interest" description="Disordered" evidence="1">
    <location>
        <begin position="110"/>
        <end position="142"/>
    </location>
</feature>
<dbReference type="VEuPathDB" id="VectorBase:ACHR014102"/>
<protein>
    <submittedName>
        <fullName evidence="2">Uncharacterized protein</fullName>
    </submittedName>
</protein>
<sequence>MASLAASPSFDLSYKYVSDRLYSFRASSCFSSFRYLVPFSRSSLAWANISSCDIIDRSTSASKSVSVTVYSTVAFGGTPSSLFPCAPNAYCGFSSSRLVSSLWNFSKASSTPATTPTSLPSSRQNSTSRSSNTRPSWRPTRCTFTSPPAVGFFLLLPDLTMNRCMPPSDLGLRSSPFQPSISSSKLSVAFGGMFGGLPELPYAYSGAHFRMHFSFSFIDATPISNALMTEPVPRVNWNGSFLSRLESNFFPSASSVPV</sequence>
<name>A0A182KHZ8_9DIPT</name>
<feature type="compositionally biased region" description="Low complexity" evidence="1">
    <location>
        <begin position="110"/>
        <end position="141"/>
    </location>
</feature>
<evidence type="ECO:0000313" key="2">
    <source>
        <dbReference type="EnsemblMetazoa" id="ACHR014102-PA"/>
    </source>
</evidence>
<keyword evidence="3" id="KW-1185">Reference proteome</keyword>
<dbReference type="AlphaFoldDB" id="A0A182KHZ8"/>
<evidence type="ECO:0000256" key="1">
    <source>
        <dbReference type="SAM" id="MobiDB-lite"/>
    </source>
</evidence>